<organism evidence="2 3">
    <name type="scientific">Deinococcus rufus</name>
    <dbReference type="NCBI Taxonomy" id="2136097"/>
    <lineage>
        <taxon>Bacteria</taxon>
        <taxon>Thermotogati</taxon>
        <taxon>Deinococcota</taxon>
        <taxon>Deinococci</taxon>
        <taxon>Deinococcales</taxon>
        <taxon>Deinococcaceae</taxon>
        <taxon>Deinococcus</taxon>
    </lineage>
</organism>
<reference evidence="3" key="1">
    <citation type="journal article" date="2019" name="Int. J. Syst. Evol. Microbiol.">
        <title>The Global Catalogue of Microorganisms (GCM) 10K type strain sequencing project: providing services to taxonomists for standard genome sequencing and annotation.</title>
        <authorList>
            <consortium name="The Broad Institute Genomics Platform"/>
            <consortium name="The Broad Institute Genome Sequencing Center for Infectious Disease"/>
            <person name="Wu L."/>
            <person name="Ma J."/>
        </authorList>
    </citation>
    <scope>NUCLEOTIDE SEQUENCE [LARGE SCALE GENOMIC DNA]</scope>
    <source>
        <strain evidence="3">CCTCC AB 2017081</strain>
    </source>
</reference>
<comment type="caution">
    <text evidence="2">The sequence shown here is derived from an EMBL/GenBank/DDBJ whole genome shotgun (WGS) entry which is preliminary data.</text>
</comment>
<dbReference type="InterPro" id="IPR025748">
    <property type="entry name" value="PrcB_C_dom"/>
</dbReference>
<keyword evidence="2" id="KW-0645">Protease</keyword>
<sequence length="350" mass="34876">MKRISVALLLVGAGLTGCRATGPGALDVHEAVLYGAVQEHIVWVYGPSDAGRSSITIGGQQASVGGPLPAGAVRGTLGIDGRATFRVASWPATVSFRAAPATDGRVQVTDSDPAVLAVYATDGTRWSKLSGTGGTVTAAPATTLRGAGTLTDAEADAVGTALLGQGPLYVAVLAEGSLPDAPLAVEPTPRDYRRTGLYVTAPLAATPAAPSSAPGGRVTYTVLGSGTNAAVPSATIQVATTASQVAALYAQAYGRQTSAPAPVAAQGTTTVGIFLGQKPTGGYGVQVVGARVAQGVLTVIAQVRSPGAGAITTQALTSPWTLIQVPGTYAEVRVVDETGRPLPQGGGTDR</sequence>
<accession>A0ABV7ZE74</accession>
<name>A0ABV7ZE74_9DEIO</name>
<dbReference type="GO" id="GO:0008233">
    <property type="term" value="F:peptidase activity"/>
    <property type="evidence" value="ECO:0007669"/>
    <property type="project" value="UniProtKB-KW"/>
</dbReference>
<dbReference type="EMBL" id="JBHRZG010000024">
    <property type="protein sequence ID" value="MFC3835050.1"/>
    <property type="molecule type" value="Genomic_DNA"/>
</dbReference>
<feature type="domain" description="PrcB C-terminal" evidence="1">
    <location>
        <begin position="271"/>
        <end position="326"/>
    </location>
</feature>
<dbReference type="Proteomes" id="UP001595803">
    <property type="component" value="Unassembled WGS sequence"/>
</dbReference>
<evidence type="ECO:0000313" key="3">
    <source>
        <dbReference type="Proteomes" id="UP001595803"/>
    </source>
</evidence>
<evidence type="ECO:0000313" key="2">
    <source>
        <dbReference type="EMBL" id="MFC3835050.1"/>
    </source>
</evidence>
<dbReference type="GO" id="GO:0006508">
    <property type="term" value="P:proteolysis"/>
    <property type="evidence" value="ECO:0007669"/>
    <property type="project" value="UniProtKB-KW"/>
</dbReference>
<evidence type="ECO:0000259" key="1">
    <source>
        <dbReference type="Pfam" id="PF14343"/>
    </source>
</evidence>
<proteinExistence type="predicted"/>
<protein>
    <submittedName>
        <fullName evidence="2">Protease complex subunit PrcB family protein</fullName>
    </submittedName>
</protein>
<keyword evidence="3" id="KW-1185">Reference proteome</keyword>
<gene>
    <name evidence="2" type="ORF">ACFOSB_19490</name>
</gene>
<dbReference type="PROSITE" id="PS51257">
    <property type="entry name" value="PROKAR_LIPOPROTEIN"/>
    <property type="match status" value="1"/>
</dbReference>
<dbReference type="Pfam" id="PF14343">
    <property type="entry name" value="PrcB_C"/>
    <property type="match status" value="1"/>
</dbReference>
<keyword evidence="2" id="KW-0378">Hydrolase</keyword>
<dbReference type="RefSeq" id="WP_322472043.1">
    <property type="nucleotide sequence ID" value="NZ_JBHRZG010000024.1"/>
</dbReference>